<evidence type="ECO:0000256" key="17">
    <source>
        <dbReference type="PIRNR" id="PIRNR000732"/>
    </source>
</evidence>
<dbReference type="Gene3D" id="1.10.274.10">
    <property type="entry name" value="PtsI, HPr-binding domain"/>
    <property type="match status" value="1"/>
</dbReference>
<reference evidence="21 22" key="1">
    <citation type="submission" date="2022-06" db="EMBL/GenBank/DDBJ databases">
        <title>Paraconexibacter antarcticus.</title>
        <authorList>
            <person name="Kim C.S."/>
        </authorList>
    </citation>
    <scope>NUCLEOTIDE SEQUENCE [LARGE SCALE GENOMIC DNA]</scope>
    <source>
        <strain evidence="21 22">02-257</strain>
    </source>
</reference>
<keyword evidence="9 17" id="KW-0963">Cytoplasm</keyword>
<dbReference type="InterPro" id="IPR050499">
    <property type="entry name" value="PEP-utilizing_PTS_enzyme"/>
</dbReference>
<evidence type="ECO:0000256" key="10">
    <source>
        <dbReference type="ARBA" id="ARBA00022597"/>
    </source>
</evidence>
<dbReference type="PRINTS" id="PR01736">
    <property type="entry name" value="PHPHTRNFRASE"/>
</dbReference>
<keyword evidence="15 17" id="KW-0460">Magnesium</keyword>
<comment type="function">
    <text evidence="3 17">General (non sugar-specific) component of the phosphoenolpyruvate-dependent sugar phosphotransferase system (sugar PTS). This major carbohydrate active-transport system catalyzes the phosphorylation of incoming sugar substrates concomitantly with their translocation across the cell membrane. Enzyme I transfers the phosphoryl group from phosphoenolpyruvate (PEP) to the phosphoryl carrier protein (HPr).</text>
</comment>
<dbReference type="InterPro" id="IPR024692">
    <property type="entry name" value="PTS_EI"/>
</dbReference>
<dbReference type="InterPro" id="IPR008731">
    <property type="entry name" value="PTS_EIN"/>
</dbReference>
<dbReference type="InterPro" id="IPR036618">
    <property type="entry name" value="PtsI_HPr-bd_sf"/>
</dbReference>
<evidence type="ECO:0000256" key="1">
    <source>
        <dbReference type="ARBA" id="ARBA00000683"/>
    </source>
</evidence>
<comment type="cofactor">
    <cofactor evidence="2 17">
        <name>Mg(2+)</name>
        <dbReference type="ChEBI" id="CHEBI:18420"/>
    </cofactor>
</comment>
<gene>
    <name evidence="21" type="primary">ptsP</name>
    <name evidence="21" type="ORF">NBH00_09125</name>
</gene>
<evidence type="ECO:0000256" key="5">
    <source>
        <dbReference type="ARBA" id="ARBA00007837"/>
    </source>
</evidence>
<evidence type="ECO:0000256" key="3">
    <source>
        <dbReference type="ARBA" id="ARBA00002728"/>
    </source>
</evidence>
<dbReference type="SUPFAM" id="SSF51621">
    <property type="entry name" value="Phosphoenolpyruvate/pyruvate domain"/>
    <property type="match status" value="1"/>
</dbReference>
<sequence length="560" mass="56100">MPAAELHGIGVSPGVVHGPVARLAAAPALPAADAPVADVEAEVAAAREALGAVADALDARAAGAAGVAADVLTAQALMARDPALADSTAAVIRSGRDAPHAVDAAFAEHRAMFLQIGGYLAERVSDLDDLRTRAVAHLLGLPMPGIPDPGHPFVLVADDLAPADTATLDPAKVLAIVTRRGGPTGHTAILAKQLGIPAVTACPDVEALADGTILLVDGSTGSVVREPGQELIDEARAAQAALAARRASSHGPGRTADGHPVRLYVNIGGAGDAAAGTAAGAQGVGLLRTEFLFQGRQTAPTHAEHVAAYAEAFAPYAGRTVIVRTLDVGADKPLAYLDMGDEENPALGVRGLRLARRDPAFLTEQLAAIAEAAAASGAEVGVMAPMVATAYEAESFARTAREHGIARVGVMIEVPAAALCAAQILTHVDFASLGTNDLAQYTMATDRLAGELADLLDPWQPAVLQLIAASAAAGVAAGKPVGVCGEAASDPLLGLVLAGLGITSLSMAPASLADVRGTLAAHTLAQCRELAAVALAAPSAPDARAAVGRLVRERAAAPAG</sequence>
<evidence type="ECO:0000256" key="11">
    <source>
        <dbReference type="ARBA" id="ARBA00022679"/>
    </source>
</evidence>
<feature type="domain" description="PEP-utilising enzyme C-terminal" evidence="19">
    <location>
        <begin position="249"/>
        <end position="520"/>
    </location>
</feature>
<evidence type="ECO:0000256" key="14">
    <source>
        <dbReference type="ARBA" id="ARBA00022777"/>
    </source>
</evidence>
<dbReference type="InterPro" id="IPR008279">
    <property type="entry name" value="PEP-util_enz_mobile_dom"/>
</dbReference>
<feature type="domain" description="Phosphotransferase system enzyme I N-terminal" evidence="20">
    <location>
        <begin position="7"/>
        <end position="123"/>
    </location>
</feature>
<evidence type="ECO:0000256" key="7">
    <source>
        <dbReference type="ARBA" id="ARBA00016544"/>
    </source>
</evidence>
<dbReference type="GO" id="GO:0008965">
    <property type="term" value="F:phosphoenolpyruvate-protein phosphotransferase activity"/>
    <property type="evidence" value="ECO:0007669"/>
    <property type="project" value="UniProtKB-EC"/>
</dbReference>
<accession>A0ABY5E0L6</accession>
<keyword evidence="14 17" id="KW-0418">Kinase</keyword>
<dbReference type="Gene3D" id="3.50.30.10">
    <property type="entry name" value="Phosphohistidine domain"/>
    <property type="match status" value="1"/>
</dbReference>
<keyword evidence="12 17" id="KW-0598">Phosphotransferase system</keyword>
<proteinExistence type="inferred from homology"/>
<dbReference type="EMBL" id="CP098502">
    <property type="protein sequence ID" value="UTI66354.1"/>
    <property type="molecule type" value="Genomic_DNA"/>
</dbReference>
<evidence type="ECO:0000256" key="13">
    <source>
        <dbReference type="ARBA" id="ARBA00022723"/>
    </source>
</evidence>
<evidence type="ECO:0000256" key="15">
    <source>
        <dbReference type="ARBA" id="ARBA00022842"/>
    </source>
</evidence>
<dbReference type="PIRSF" id="PIRSF000732">
    <property type="entry name" value="PTS_enzyme_I"/>
    <property type="match status" value="1"/>
</dbReference>
<evidence type="ECO:0000256" key="12">
    <source>
        <dbReference type="ARBA" id="ARBA00022683"/>
    </source>
</evidence>
<evidence type="ECO:0000259" key="19">
    <source>
        <dbReference type="Pfam" id="PF02896"/>
    </source>
</evidence>
<protein>
    <recommendedName>
        <fullName evidence="7 17">Phosphoenolpyruvate-protein phosphotransferase</fullName>
        <ecNumber evidence="6 17">2.7.3.9</ecNumber>
    </recommendedName>
    <alternativeName>
        <fullName evidence="16 17">Phosphotransferase system, enzyme I</fullName>
    </alternativeName>
</protein>
<dbReference type="Proteomes" id="UP001056035">
    <property type="component" value="Chromosome"/>
</dbReference>
<evidence type="ECO:0000259" key="18">
    <source>
        <dbReference type="Pfam" id="PF00391"/>
    </source>
</evidence>
<evidence type="ECO:0000256" key="9">
    <source>
        <dbReference type="ARBA" id="ARBA00022490"/>
    </source>
</evidence>
<keyword evidence="8 17" id="KW-0813">Transport</keyword>
<dbReference type="InterPro" id="IPR000121">
    <property type="entry name" value="PEP_util_C"/>
</dbReference>
<evidence type="ECO:0000256" key="8">
    <source>
        <dbReference type="ARBA" id="ARBA00022448"/>
    </source>
</evidence>
<dbReference type="InterPro" id="IPR015813">
    <property type="entry name" value="Pyrv/PenolPyrv_kinase-like_dom"/>
</dbReference>
<dbReference type="Pfam" id="PF05524">
    <property type="entry name" value="PEP-utilisers_N"/>
    <property type="match status" value="1"/>
</dbReference>
<dbReference type="Pfam" id="PF02896">
    <property type="entry name" value="PEP-utilizers_C"/>
    <property type="match status" value="1"/>
</dbReference>
<evidence type="ECO:0000256" key="16">
    <source>
        <dbReference type="ARBA" id="ARBA00033235"/>
    </source>
</evidence>
<feature type="domain" description="PEP-utilising enzyme mobile" evidence="18">
    <location>
        <begin position="153"/>
        <end position="221"/>
    </location>
</feature>
<evidence type="ECO:0000256" key="4">
    <source>
        <dbReference type="ARBA" id="ARBA00004496"/>
    </source>
</evidence>
<dbReference type="SUPFAM" id="SSF52009">
    <property type="entry name" value="Phosphohistidine domain"/>
    <property type="match status" value="1"/>
</dbReference>
<evidence type="ECO:0000256" key="6">
    <source>
        <dbReference type="ARBA" id="ARBA00012232"/>
    </source>
</evidence>
<dbReference type="Gene3D" id="3.20.20.60">
    <property type="entry name" value="Phosphoenolpyruvate-binding domains"/>
    <property type="match status" value="1"/>
</dbReference>
<dbReference type="Pfam" id="PF00391">
    <property type="entry name" value="PEP-utilizers"/>
    <property type="match status" value="1"/>
</dbReference>
<dbReference type="InterPro" id="IPR040442">
    <property type="entry name" value="Pyrv_kinase-like_dom_sf"/>
</dbReference>
<keyword evidence="13 17" id="KW-0479">Metal-binding</keyword>
<comment type="similarity">
    <text evidence="5 17">Belongs to the PEP-utilizing enzyme family.</text>
</comment>
<dbReference type="PANTHER" id="PTHR46244">
    <property type="entry name" value="PHOSPHOENOLPYRUVATE-PROTEIN PHOSPHOTRANSFERASE"/>
    <property type="match status" value="1"/>
</dbReference>
<dbReference type="PANTHER" id="PTHR46244:SF3">
    <property type="entry name" value="PHOSPHOENOLPYRUVATE-PROTEIN PHOSPHOTRANSFERASE"/>
    <property type="match status" value="1"/>
</dbReference>
<evidence type="ECO:0000259" key="20">
    <source>
        <dbReference type="Pfam" id="PF05524"/>
    </source>
</evidence>
<organism evidence="21 22">
    <name type="scientific">Paraconexibacter antarcticus</name>
    <dbReference type="NCBI Taxonomy" id="2949664"/>
    <lineage>
        <taxon>Bacteria</taxon>
        <taxon>Bacillati</taxon>
        <taxon>Actinomycetota</taxon>
        <taxon>Thermoleophilia</taxon>
        <taxon>Solirubrobacterales</taxon>
        <taxon>Paraconexibacteraceae</taxon>
        <taxon>Paraconexibacter</taxon>
    </lineage>
</organism>
<name>A0ABY5E0L6_9ACTN</name>
<comment type="subcellular location">
    <subcellularLocation>
        <location evidence="4 17">Cytoplasm</location>
    </subcellularLocation>
</comment>
<dbReference type="EC" id="2.7.3.9" evidence="6 17"/>
<comment type="catalytic activity">
    <reaction evidence="1 17">
        <text>L-histidyl-[protein] + phosphoenolpyruvate = N(pros)-phospho-L-histidyl-[protein] + pyruvate</text>
        <dbReference type="Rhea" id="RHEA:23880"/>
        <dbReference type="Rhea" id="RHEA-COMP:9745"/>
        <dbReference type="Rhea" id="RHEA-COMP:9746"/>
        <dbReference type="ChEBI" id="CHEBI:15361"/>
        <dbReference type="ChEBI" id="CHEBI:29979"/>
        <dbReference type="ChEBI" id="CHEBI:58702"/>
        <dbReference type="ChEBI" id="CHEBI:64837"/>
        <dbReference type="EC" id="2.7.3.9"/>
    </reaction>
</comment>
<keyword evidence="22" id="KW-1185">Reference proteome</keyword>
<dbReference type="InterPro" id="IPR036637">
    <property type="entry name" value="Phosphohistidine_dom_sf"/>
</dbReference>
<evidence type="ECO:0000313" key="22">
    <source>
        <dbReference type="Proteomes" id="UP001056035"/>
    </source>
</evidence>
<keyword evidence="10 17" id="KW-0762">Sugar transport</keyword>
<dbReference type="SUPFAM" id="SSF47831">
    <property type="entry name" value="Enzyme I of the PEP:sugar phosphotransferase system HPr-binding (sub)domain"/>
    <property type="match status" value="1"/>
</dbReference>
<evidence type="ECO:0000256" key="2">
    <source>
        <dbReference type="ARBA" id="ARBA00001946"/>
    </source>
</evidence>
<evidence type="ECO:0000313" key="21">
    <source>
        <dbReference type="EMBL" id="UTI66354.1"/>
    </source>
</evidence>
<dbReference type="InterPro" id="IPR006318">
    <property type="entry name" value="PTS_EI-like"/>
</dbReference>
<dbReference type="NCBIfam" id="TIGR01417">
    <property type="entry name" value="PTS_I_fam"/>
    <property type="match status" value="1"/>
</dbReference>
<dbReference type="RefSeq" id="WP_254573025.1">
    <property type="nucleotide sequence ID" value="NZ_CP098502.1"/>
</dbReference>
<keyword evidence="11 17" id="KW-0808">Transferase</keyword>